<sequence length="110" mass="12498">MKPNKPLADYARAAHGLSSPAVVVRKEEIAPADEDEEVLSETRYHFSDGAVLQYRIETDLYEGTPEAAPACLPMWISYRIMQHPPEADIAPEQKTFANTCRQFFWLKMQA</sequence>
<dbReference type="Proteomes" id="UP000294721">
    <property type="component" value="Unassembled WGS sequence"/>
</dbReference>
<evidence type="ECO:0000313" key="2">
    <source>
        <dbReference type="EMBL" id="UOO80429.1"/>
    </source>
</evidence>
<accession>A0AAE9KHV2</accession>
<reference evidence="2" key="2">
    <citation type="submission" date="2021-12" db="EMBL/GenBank/DDBJ databases">
        <authorList>
            <person name="Veyrier F.J."/>
        </authorList>
    </citation>
    <scope>NUCLEOTIDE SEQUENCE</scope>
    <source>
        <strain evidence="2">1258/02</strain>
    </source>
</reference>
<dbReference type="RefSeq" id="WP_132952435.1">
    <property type="nucleotide sequence ID" value="NZ_CBDUCQ010000021.1"/>
</dbReference>
<evidence type="ECO:0000313" key="3">
    <source>
        <dbReference type="Proteomes" id="UP000294721"/>
    </source>
</evidence>
<keyword evidence="3" id="KW-1185">Reference proteome</keyword>
<name>A0AAE9KHV2_9NEIS</name>
<protein>
    <submittedName>
        <fullName evidence="2">Uncharacterized protein</fullName>
    </submittedName>
</protein>
<reference evidence="1 3" key="1">
    <citation type="submission" date="2019-03" db="EMBL/GenBank/DDBJ databases">
        <title>Genomic Encyclopedia of Type Strains, Phase IV (KMG-IV): sequencing the most valuable type-strain genomes for metagenomic binning, comparative biology and taxonomic classification.</title>
        <authorList>
            <person name="Goeker M."/>
        </authorList>
    </citation>
    <scope>NUCLEOTIDE SEQUENCE [LARGE SCALE GENOMIC DNA]</scope>
    <source>
        <strain evidence="1 3">DSM 17474</strain>
    </source>
</reference>
<gene>
    <name evidence="1" type="ORF">EV680_10291</name>
    <name evidence="2" type="ORF">LVJ78_05380</name>
</gene>
<dbReference type="KEGG" id="usu:LVJ78_05380"/>
<evidence type="ECO:0000313" key="1">
    <source>
        <dbReference type="EMBL" id="TCP10194.1"/>
    </source>
</evidence>
<reference evidence="2" key="3">
    <citation type="journal article" date="2022" name="Res Sq">
        <title>Evolution of multicellular longitudinally dividing oral cavity symbionts (Neisseriaceae).</title>
        <authorList>
            <person name="Nyongesa S."/>
            <person name="Weber P."/>
            <person name="Bernet E."/>
            <person name="Pullido F."/>
            <person name="Nieckarz M."/>
            <person name="Delaby M."/>
            <person name="Nieves C."/>
            <person name="Viehboeck T."/>
            <person name="Krause N."/>
            <person name="Rivera-Millot A."/>
            <person name="Nakamura A."/>
            <person name="Vischer N."/>
            <person name="VanNieuwenhze M."/>
            <person name="Brun Y."/>
            <person name="Cava F."/>
            <person name="Bulgheresi S."/>
            <person name="Veyrier F."/>
        </authorList>
    </citation>
    <scope>NUCLEOTIDE SEQUENCE</scope>
    <source>
        <strain evidence="2">1258/02</strain>
    </source>
</reference>
<dbReference type="Proteomes" id="UP000829756">
    <property type="component" value="Chromosome"/>
</dbReference>
<dbReference type="AlphaFoldDB" id="A0AAE9KHV2"/>
<dbReference type="EMBL" id="CP091507">
    <property type="protein sequence ID" value="UOO80429.1"/>
    <property type="molecule type" value="Genomic_DNA"/>
</dbReference>
<proteinExistence type="predicted"/>
<dbReference type="EMBL" id="SLXE01000002">
    <property type="protein sequence ID" value="TCP10194.1"/>
    <property type="molecule type" value="Genomic_DNA"/>
</dbReference>
<organism evidence="2 4">
    <name type="scientific">Uruburuella suis</name>
    <dbReference type="NCBI Taxonomy" id="252130"/>
    <lineage>
        <taxon>Bacteria</taxon>
        <taxon>Pseudomonadati</taxon>
        <taxon>Pseudomonadota</taxon>
        <taxon>Betaproteobacteria</taxon>
        <taxon>Neisseriales</taxon>
        <taxon>Neisseriaceae</taxon>
        <taxon>Uruburuella</taxon>
    </lineage>
</organism>
<evidence type="ECO:0000313" key="4">
    <source>
        <dbReference type="Proteomes" id="UP000829756"/>
    </source>
</evidence>